<evidence type="ECO:0000256" key="2">
    <source>
        <dbReference type="SAM" id="MobiDB-lite"/>
    </source>
</evidence>
<evidence type="ECO:0000313" key="4">
    <source>
        <dbReference type="RefSeq" id="XP_065672855.1"/>
    </source>
</evidence>
<dbReference type="RefSeq" id="XP_065672855.1">
    <property type="nucleotide sequence ID" value="XM_065816783.1"/>
</dbReference>
<keyword evidence="3" id="KW-1185">Reference proteome</keyword>
<feature type="coiled-coil region" evidence="1">
    <location>
        <begin position="413"/>
        <end position="454"/>
    </location>
</feature>
<keyword evidence="1" id="KW-0175">Coiled coil</keyword>
<feature type="coiled-coil region" evidence="1">
    <location>
        <begin position="149"/>
        <end position="239"/>
    </location>
</feature>
<protein>
    <submittedName>
        <fullName evidence="4">Cingulin isoform X2</fullName>
    </submittedName>
</protein>
<proteinExistence type="predicted"/>
<name>A0ABM4DEM5_HYDVU</name>
<feature type="region of interest" description="Disordered" evidence="2">
    <location>
        <begin position="1"/>
        <end position="21"/>
    </location>
</feature>
<evidence type="ECO:0000313" key="3">
    <source>
        <dbReference type="Proteomes" id="UP001652625"/>
    </source>
</evidence>
<reference evidence="4" key="1">
    <citation type="submission" date="2025-08" db="UniProtKB">
        <authorList>
            <consortium name="RefSeq"/>
        </authorList>
    </citation>
    <scope>IDENTIFICATION</scope>
</reference>
<organism evidence="3 4">
    <name type="scientific">Hydra vulgaris</name>
    <name type="common">Hydra</name>
    <name type="synonym">Hydra attenuata</name>
    <dbReference type="NCBI Taxonomy" id="6087"/>
    <lineage>
        <taxon>Eukaryota</taxon>
        <taxon>Metazoa</taxon>
        <taxon>Cnidaria</taxon>
        <taxon>Hydrozoa</taxon>
        <taxon>Hydroidolina</taxon>
        <taxon>Anthoathecata</taxon>
        <taxon>Aplanulata</taxon>
        <taxon>Hydridae</taxon>
        <taxon>Hydra</taxon>
    </lineage>
</organism>
<dbReference type="GeneID" id="100205584"/>
<feature type="coiled-coil region" evidence="1">
    <location>
        <begin position="287"/>
        <end position="377"/>
    </location>
</feature>
<evidence type="ECO:0000256" key="1">
    <source>
        <dbReference type="SAM" id="Coils"/>
    </source>
</evidence>
<sequence>MGGVNKSDNKKPKTTASSVPTSNLPLIYTSKAYATQDRNALTNSIAIRKSGDGYINVESEYIQNLLQQIHLLELEVSYLKDKYHKRQIPLNLVLESEKLAEKVKASEYELSIREQEINTKENAIALLHQEQQEFKSKIELLTESFNVEKKELVNEIVSLKKQVERYELDQARQKSQIEKLKFDFDSCMLSLSGSKSQVQVLQNRLEEKTNDFNAMRVAFEEKLAESLKVQTELKQLEDKYFYSRERSKEQVDSVLKNELKELRFSFREKEIQADQDRTLRIKISEDCGNLIKENAALSSQIIELKKQLEIESEFKEDVHYRKQSTIQELVTLKEEVKQKDRELERLREQLSSQHERMGNAMKNLLNEEENHKKLRHQCVLYQSQLEETQCLESKQKKENIELKRDNVLLTDHVNELRSKLESKTEDLDKFQLKYRNLESQLASLRSKLRLQSSLDTIRWDELENIADQMKQFSRTISPIRPNTAYQNSRDISTEDN</sequence>
<accession>A0ABM4DEM5</accession>
<dbReference type="Proteomes" id="UP001652625">
    <property type="component" value="Chromosome 13"/>
</dbReference>
<gene>
    <name evidence="4" type="primary">LOC100205584</name>
</gene>